<evidence type="ECO:0000313" key="3">
    <source>
        <dbReference type="Proteomes" id="UP000327157"/>
    </source>
</evidence>
<evidence type="ECO:0000313" key="2">
    <source>
        <dbReference type="EMBL" id="KAB2617584.1"/>
    </source>
</evidence>
<sequence>MTWVAWVTRIEPHFSDEWKTLGIFYSIKLSTFEINMDRELLMAALSFRCSATNTMVHPLGPIGPTVLDITAILGTSPSGLPIDTKLSHYQFDLDLKTIFDDYVIEVLTKKHQELSKEDMHKLPKNFFNYITLINHFAGSEKEDLKKGEHEAFLFYWYNKFIICTKSNKCLVENMPMAEALATGHVLGLSLAILANLNRWLVEASVGKIDPHIFKYFFGLKDLSDDKFLIFRHQKYLSSIKLPASAWEET</sequence>
<dbReference type="InterPro" id="IPR044824">
    <property type="entry name" value="MAIN-like"/>
</dbReference>
<protein>
    <recommendedName>
        <fullName evidence="1">Aminotransferase-like plant mobile domain-containing protein</fullName>
    </recommendedName>
</protein>
<name>A0A5N5H3B2_9ROSA</name>
<dbReference type="GO" id="GO:0010073">
    <property type="term" value="P:meristem maintenance"/>
    <property type="evidence" value="ECO:0007669"/>
    <property type="project" value="InterPro"/>
</dbReference>
<reference evidence="2 3" key="1">
    <citation type="submission" date="2019-09" db="EMBL/GenBank/DDBJ databases">
        <authorList>
            <person name="Ou C."/>
        </authorList>
    </citation>
    <scope>NUCLEOTIDE SEQUENCE [LARGE SCALE GENOMIC DNA]</scope>
    <source>
        <strain evidence="2">S2</strain>
        <tissue evidence="2">Leaf</tissue>
    </source>
</reference>
<gene>
    <name evidence="2" type="ORF">D8674_013453</name>
</gene>
<evidence type="ECO:0000259" key="1">
    <source>
        <dbReference type="Pfam" id="PF10536"/>
    </source>
</evidence>
<dbReference type="Pfam" id="PF10536">
    <property type="entry name" value="PMD"/>
    <property type="match status" value="1"/>
</dbReference>
<organism evidence="2 3">
    <name type="scientific">Pyrus ussuriensis x Pyrus communis</name>
    <dbReference type="NCBI Taxonomy" id="2448454"/>
    <lineage>
        <taxon>Eukaryota</taxon>
        <taxon>Viridiplantae</taxon>
        <taxon>Streptophyta</taxon>
        <taxon>Embryophyta</taxon>
        <taxon>Tracheophyta</taxon>
        <taxon>Spermatophyta</taxon>
        <taxon>Magnoliopsida</taxon>
        <taxon>eudicotyledons</taxon>
        <taxon>Gunneridae</taxon>
        <taxon>Pentapetalae</taxon>
        <taxon>rosids</taxon>
        <taxon>fabids</taxon>
        <taxon>Rosales</taxon>
        <taxon>Rosaceae</taxon>
        <taxon>Amygdaloideae</taxon>
        <taxon>Maleae</taxon>
        <taxon>Pyrus</taxon>
    </lineage>
</organism>
<accession>A0A5N5H3B2</accession>
<dbReference type="PANTHER" id="PTHR46033:SF65">
    <property type="entry name" value="AMINOTRANSFERASE-LIKE PLANT MOBILE DOMAIN-CONTAINING PROTEIN"/>
    <property type="match status" value="1"/>
</dbReference>
<feature type="domain" description="Aminotransferase-like plant mobile" evidence="1">
    <location>
        <begin position="22"/>
        <end position="204"/>
    </location>
</feature>
<dbReference type="PANTHER" id="PTHR46033">
    <property type="entry name" value="PROTEIN MAIN-LIKE 2"/>
    <property type="match status" value="1"/>
</dbReference>
<dbReference type="OrthoDB" id="1632775at2759"/>
<reference evidence="2 3" key="3">
    <citation type="submission" date="2019-11" db="EMBL/GenBank/DDBJ databases">
        <title>A de novo genome assembly of a pear dwarfing rootstock.</title>
        <authorList>
            <person name="Wang F."/>
            <person name="Wang J."/>
            <person name="Li S."/>
            <person name="Zhang Y."/>
            <person name="Fang M."/>
            <person name="Ma L."/>
            <person name="Zhao Y."/>
            <person name="Jiang S."/>
        </authorList>
    </citation>
    <scope>NUCLEOTIDE SEQUENCE [LARGE SCALE GENOMIC DNA]</scope>
    <source>
        <strain evidence="2">S2</strain>
        <tissue evidence="2">Leaf</tissue>
    </source>
</reference>
<proteinExistence type="predicted"/>
<dbReference type="InterPro" id="IPR019557">
    <property type="entry name" value="AminoTfrase-like_pln_mobile"/>
</dbReference>
<comment type="caution">
    <text evidence="2">The sequence shown here is derived from an EMBL/GenBank/DDBJ whole genome shotgun (WGS) entry which is preliminary data.</text>
</comment>
<dbReference type="AlphaFoldDB" id="A0A5N5H3B2"/>
<keyword evidence="3" id="KW-1185">Reference proteome</keyword>
<dbReference type="Proteomes" id="UP000327157">
    <property type="component" value="Chromosome 15"/>
</dbReference>
<dbReference type="EMBL" id="SMOL01000401">
    <property type="protein sequence ID" value="KAB2617584.1"/>
    <property type="molecule type" value="Genomic_DNA"/>
</dbReference>
<reference evidence="3" key="2">
    <citation type="submission" date="2019-10" db="EMBL/GenBank/DDBJ databases">
        <title>A de novo genome assembly of a pear dwarfing rootstock.</title>
        <authorList>
            <person name="Wang F."/>
            <person name="Wang J."/>
            <person name="Li S."/>
            <person name="Zhang Y."/>
            <person name="Fang M."/>
            <person name="Ma L."/>
            <person name="Zhao Y."/>
            <person name="Jiang S."/>
        </authorList>
    </citation>
    <scope>NUCLEOTIDE SEQUENCE [LARGE SCALE GENOMIC DNA]</scope>
</reference>